<feature type="transmembrane region" description="Helical" evidence="2">
    <location>
        <begin position="20"/>
        <end position="38"/>
    </location>
</feature>
<dbReference type="Proteomes" id="UP001627284">
    <property type="component" value="Unassembled WGS sequence"/>
</dbReference>
<dbReference type="Gene3D" id="3.40.50.1110">
    <property type="entry name" value="SGNH hydrolase"/>
    <property type="match status" value="1"/>
</dbReference>
<dbReference type="InterPro" id="IPR035669">
    <property type="entry name" value="SGNH_plant_lipase-like"/>
</dbReference>
<keyword evidence="2" id="KW-1133">Transmembrane helix</keyword>
<dbReference type="PANTHER" id="PTHR45642">
    <property type="entry name" value="GDSL ESTERASE/LIPASE EXL3"/>
    <property type="match status" value="1"/>
</dbReference>
<accession>A0ABD2TR52</accession>
<dbReference type="FunFam" id="3.40.50.1110:FF:000003">
    <property type="entry name" value="GDSL esterase/lipase APG"/>
    <property type="match status" value="1"/>
</dbReference>
<organism evidence="3 4">
    <name type="scientific">Solanum stoloniferum</name>
    <dbReference type="NCBI Taxonomy" id="62892"/>
    <lineage>
        <taxon>Eukaryota</taxon>
        <taxon>Viridiplantae</taxon>
        <taxon>Streptophyta</taxon>
        <taxon>Embryophyta</taxon>
        <taxon>Tracheophyta</taxon>
        <taxon>Spermatophyta</taxon>
        <taxon>Magnoliopsida</taxon>
        <taxon>eudicotyledons</taxon>
        <taxon>Gunneridae</taxon>
        <taxon>Pentapetalae</taxon>
        <taxon>asterids</taxon>
        <taxon>lamiids</taxon>
        <taxon>Solanales</taxon>
        <taxon>Solanaceae</taxon>
        <taxon>Solanoideae</taxon>
        <taxon>Solaneae</taxon>
        <taxon>Solanum</taxon>
    </lineage>
</organism>
<dbReference type="SUPFAM" id="SSF52266">
    <property type="entry name" value="SGNH hydrolase"/>
    <property type="match status" value="1"/>
</dbReference>
<dbReference type="PANTHER" id="PTHR45642:SF30">
    <property type="entry name" value="SGNH HYDROLASE-TYPE ESTERASE DOMAIN-CONTAINING PROTEIN"/>
    <property type="match status" value="1"/>
</dbReference>
<comment type="similarity">
    <text evidence="1">Belongs to the 'GDSL' lipolytic enzyme family.</text>
</comment>
<evidence type="ECO:0000313" key="3">
    <source>
        <dbReference type="EMBL" id="KAL3358764.1"/>
    </source>
</evidence>
<dbReference type="AlphaFoldDB" id="A0ABD2TR52"/>
<evidence type="ECO:0000313" key="4">
    <source>
        <dbReference type="Proteomes" id="UP001627284"/>
    </source>
</evidence>
<keyword evidence="4" id="KW-1185">Reference proteome</keyword>
<keyword evidence="2" id="KW-0472">Membrane</keyword>
<comment type="caution">
    <text evidence="3">The sequence shown here is derived from an EMBL/GenBank/DDBJ whole genome shotgun (WGS) entry which is preliminary data.</text>
</comment>
<dbReference type="Pfam" id="PF00657">
    <property type="entry name" value="Lipase_GDSL"/>
    <property type="match status" value="1"/>
</dbReference>
<dbReference type="InterPro" id="IPR036514">
    <property type="entry name" value="SGNH_hydro_sf"/>
</dbReference>
<dbReference type="CDD" id="cd01837">
    <property type="entry name" value="SGNH_plant_lipase_like"/>
    <property type="match status" value="1"/>
</dbReference>
<reference evidence="3 4" key="1">
    <citation type="submission" date="2024-05" db="EMBL/GenBank/DDBJ databases">
        <title>De novo assembly of an allotetraploid wild potato.</title>
        <authorList>
            <person name="Hosaka A.J."/>
        </authorList>
    </citation>
    <scope>NUCLEOTIDE SEQUENCE [LARGE SCALE GENOMIC DNA]</scope>
    <source>
        <tissue evidence="3">Young leaves</tissue>
    </source>
</reference>
<dbReference type="InterPro" id="IPR001087">
    <property type="entry name" value="GDSL"/>
</dbReference>
<gene>
    <name evidence="3" type="ORF">AABB24_015720</name>
</gene>
<keyword evidence="2" id="KW-0812">Transmembrane</keyword>
<sequence length="381" mass="42885">FTNNRPGTNYFQQPRTPNQLKIVSMGITITCFAFILLVQRCIIINAKSVPKFPAILIFGDSTVDTGNNNYISTIFQGNHCPYGENFPGRIPTGRFSDGKLVPDFLASMLGIKEYIPPFLQPDLSNHDLLTGVSFASAGSGYDDLTTTTTKVIPMSDQIKYFEQYILKLQLIIGEEKAQKLVSGALVVVSAGTNDFIFNFYDIPTRRHQYNITGYQDFLQSLLQNFVEDLYNLGVRNMLVAGLPPVGCLPIQITAKSPFLRKCIKEENFDAQSYNVKLATLLKQIQDALLGSNVLYSDSYHPFMHMINHPKKYGFLKTRRGCCGSGTYEAGPFCNKHRPVCKNASEYLFWDSIHPGESAYQHLSNMAMKKLRHHKLSHSKIH</sequence>
<dbReference type="EMBL" id="JBJKTR010000009">
    <property type="protein sequence ID" value="KAL3358764.1"/>
    <property type="molecule type" value="Genomic_DNA"/>
</dbReference>
<feature type="non-terminal residue" evidence="3">
    <location>
        <position position="1"/>
    </location>
</feature>
<evidence type="ECO:0008006" key="5">
    <source>
        <dbReference type="Google" id="ProtNLM"/>
    </source>
</evidence>
<dbReference type="InterPro" id="IPR050592">
    <property type="entry name" value="GDSL_lipolytic_enzyme"/>
</dbReference>
<name>A0ABD2TR52_9SOLN</name>
<evidence type="ECO:0000256" key="1">
    <source>
        <dbReference type="ARBA" id="ARBA00008668"/>
    </source>
</evidence>
<protein>
    <recommendedName>
        <fullName evidence="5">GDSL esterase/lipase</fullName>
    </recommendedName>
</protein>
<evidence type="ECO:0000256" key="2">
    <source>
        <dbReference type="SAM" id="Phobius"/>
    </source>
</evidence>
<proteinExistence type="inferred from homology"/>